<accession>A0A382N3L4</accession>
<dbReference type="AlphaFoldDB" id="A0A382N3L4"/>
<reference evidence="1" key="1">
    <citation type="submission" date="2018-05" db="EMBL/GenBank/DDBJ databases">
        <authorList>
            <person name="Lanie J.A."/>
            <person name="Ng W.-L."/>
            <person name="Kazmierczak K.M."/>
            <person name="Andrzejewski T.M."/>
            <person name="Davidsen T.M."/>
            <person name="Wayne K.J."/>
            <person name="Tettelin H."/>
            <person name="Glass J.I."/>
            <person name="Rusch D."/>
            <person name="Podicherti R."/>
            <person name="Tsui H.-C.T."/>
            <person name="Winkler M.E."/>
        </authorList>
    </citation>
    <scope>NUCLEOTIDE SEQUENCE</scope>
</reference>
<gene>
    <name evidence="1" type="ORF">METZ01_LOCUS308607</name>
</gene>
<organism evidence="1">
    <name type="scientific">marine metagenome</name>
    <dbReference type="NCBI Taxonomy" id="408172"/>
    <lineage>
        <taxon>unclassified sequences</taxon>
        <taxon>metagenomes</taxon>
        <taxon>ecological metagenomes</taxon>
    </lineage>
</organism>
<evidence type="ECO:0000313" key="1">
    <source>
        <dbReference type="EMBL" id="SVC55753.1"/>
    </source>
</evidence>
<sequence length="28" mass="3321">MTHLEQHTIDKLFRDLSRVYSTSQTSII</sequence>
<protein>
    <submittedName>
        <fullName evidence="1">Uncharacterized protein</fullName>
    </submittedName>
</protein>
<name>A0A382N3L4_9ZZZZ</name>
<dbReference type="EMBL" id="UINC01097765">
    <property type="protein sequence ID" value="SVC55753.1"/>
    <property type="molecule type" value="Genomic_DNA"/>
</dbReference>
<feature type="non-terminal residue" evidence="1">
    <location>
        <position position="28"/>
    </location>
</feature>
<proteinExistence type="predicted"/>